<dbReference type="SUPFAM" id="SSF56784">
    <property type="entry name" value="HAD-like"/>
    <property type="match status" value="1"/>
</dbReference>
<dbReference type="EMBL" id="QFKX01000004">
    <property type="protein sequence ID" value="PWH05850.1"/>
    <property type="molecule type" value="Genomic_DNA"/>
</dbReference>
<dbReference type="InterPro" id="IPR023214">
    <property type="entry name" value="HAD_sf"/>
</dbReference>
<dbReference type="InterPro" id="IPR036412">
    <property type="entry name" value="HAD-like_sf"/>
</dbReference>
<keyword evidence="1" id="KW-0378">Hydrolase</keyword>
<dbReference type="Pfam" id="PF00702">
    <property type="entry name" value="Hydrolase"/>
    <property type="match status" value="1"/>
</dbReference>
<evidence type="ECO:0000313" key="2">
    <source>
        <dbReference type="Proteomes" id="UP000245590"/>
    </source>
</evidence>
<dbReference type="Proteomes" id="UP000245590">
    <property type="component" value="Unassembled WGS sequence"/>
</dbReference>
<dbReference type="OrthoDB" id="3851389at2"/>
<protein>
    <submittedName>
        <fullName evidence="1">HAD family hydrolase</fullName>
    </submittedName>
</protein>
<dbReference type="GO" id="GO:0016787">
    <property type="term" value="F:hydrolase activity"/>
    <property type="evidence" value="ECO:0007669"/>
    <property type="project" value="UniProtKB-KW"/>
</dbReference>
<sequence>MFRIFRNWWSTVPSRPTLGGVPHLSPPLATAARPVRRPVVVFDFDGTVCLGEGPVLAYAEAACDRMEPADAERVRAGFQDWLQGDAAEQHGDAYVALAALARPILGEQLSEAYLDSRRRLVEEDLGVHPPEGLTQLLDDLEAADCERVLLTNAPATGMEHTLAHLGVRTRFDQIVVSARKPSRMPTHLRTLLADQPPHRLASIGDNWTNDVAPAVELGALGLLVTGAWGSSALPPEADAALRAPQLADLAPTLRSFAGDPDAFALATEAATR</sequence>
<gene>
    <name evidence="1" type="ORF">DEO23_11690</name>
</gene>
<accession>A0A2U2RJ16</accession>
<comment type="caution">
    <text evidence="1">The sequence shown here is derived from an EMBL/GenBank/DDBJ whole genome shotgun (WGS) entry which is preliminary data.</text>
</comment>
<dbReference type="AlphaFoldDB" id="A0A2U2RJ16"/>
<dbReference type="CDD" id="cd01427">
    <property type="entry name" value="HAD_like"/>
    <property type="match status" value="1"/>
</dbReference>
<proteinExistence type="predicted"/>
<keyword evidence="2" id="KW-1185">Reference proteome</keyword>
<organism evidence="1 2">
    <name type="scientific">Brachybacterium endophyticum</name>
    <dbReference type="NCBI Taxonomy" id="2182385"/>
    <lineage>
        <taxon>Bacteria</taxon>
        <taxon>Bacillati</taxon>
        <taxon>Actinomycetota</taxon>
        <taxon>Actinomycetes</taxon>
        <taxon>Micrococcales</taxon>
        <taxon>Dermabacteraceae</taxon>
        <taxon>Brachybacterium</taxon>
    </lineage>
</organism>
<dbReference type="Gene3D" id="3.40.50.1000">
    <property type="entry name" value="HAD superfamily/HAD-like"/>
    <property type="match status" value="1"/>
</dbReference>
<name>A0A2U2RJ16_9MICO</name>
<evidence type="ECO:0000313" key="1">
    <source>
        <dbReference type="EMBL" id="PWH05850.1"/>
    </source>
</evidence>
<reference evidence="1 2" key="1">
    <citation type="submission" date="2018-05" db="EMBL/GenBank/DDBJ databases">
        <title>Brachybacterium sp. M1HQ-2T, whole genome shotgun sequence.</title>
        <authorList>
            <person name="Tuo L."/>
        </authorList>
    </citation>
    <scope>NUCLEOTIDE SEQUENCE [LARGE SCALE GENOMIC DNA]</scope>
    <source>
        <strain evidence="1 2">M1HQ-2</strain>
    </source>
</reference>